<evidence type="ECO:0000256" key="10">
    <source>
        <dbReference type="SAM" id="Phobius"/>
    </source>
</evidence>
<reference evidence="14" key="1">
    <citation type="journal article" date="2019" name="Int. J. Syst. Evol. Microbiol.">
        <title>The Global Catalogue of Microorganisms (GCM) 10K type strain sequencing project: providing services to taxonomists for standard genome sequencing and annotation.</title>
        <authorList>
            <consortium name="The Broad Institute Genomics Platform"/>
            <consortium name="The Broad Institute Genome Sequencing Center for Infectious Disease"/>
            <person name="Wu L."/>
            <person name="Ma J."/>
        </authorList>
    </citation>
    <scope>NUCLEOTIDE SEQUENCE [LARGE SCALE GENOMIC DNA]</scope>
    <source>
        <strain evidence="14">JCM 4805</strain>
    </source>
</reference>
<feature type="transmembrane region" description="Helical" evidence="10">
    <location>
        <begin position="89"/>
        <end position="105"/>
    </location>
</feature>
<evidence type="ECO:0000259" key="11">
    <source>
        <dbReference type="Pfam" id="PF02518"/>
    </source>
</evidence>
<evidence type="ECO:0000259" key="12">
    <source>
        <dbReference type="Pfam" id="PF07730"/>
    </source>
</evidence>
<dbReference type="Pfam" id="PF02518">
    <property type="entry name" value="HATPase_c"/>
    <property type="match status" value="1"/>
</dbReference>
<evidence type="ECO:0000313" key="13">
    <source>
        <dbReference type="EMBL" id="GAA0481384.1"/>
    </source>
</evidence>
<keyword evidence="10" id="KW-0812">Transmembrane</keyword>
<feature type="domain" description="Signal transduction histidine kinase subgroup 3 dimerisation and phosphoacceptor" evidence="12">
    <location>
        <begin position="228"/>
        <end position="291"/>
    </location>
</feature>
<dbReference type="CDD" id="cd16917">
    <property type="entry name" value="HATPase_UhpB-NarQ-NarX-like"/>
    <property type="match status" value="1"/>
</dbReference>
<dbReference type="Gene3D" id="1.20.5.1930">
    <property type="match status" value="1"/>
</dbReference>
<keyword evidence="5" id="KW-0547">Nucleotide-binding</keyword>
<evidence type="ECO:0000256" key="6">
    <source>
        <dbReference type="ARBA" id="ARBA00022777"/>
    </source>
</evidence>
<proteinExistence type="predicted"/>
<feature type="transmembrane region" description="Helical" evidence="10">
    <location>
        <begin position="60"/>
        <end position="77"/>
    </location>
</feature>
<evidence type="ECO:0000256" key="9">
    <source>
        <dbReference type="SAM" id="MobiDB-lite"/>
    </source>
</evidence>
<feature type="transmembrane region" description="Helical" evidence="10">
    <location>
        <begin position="112"/>
        <end position="136"/>
    </location>
</feature>
<evidence type="ECO:0000256" key="8">
    <source>
        <dbReference type="ARBA" id="ARBA00023012"/>
    </source>
</evidence>
<dbReference type="InterPro" id="IPR036890">
    <property type="entry name" value="HATPase_C_sf"/>
</dbReference>
<feature type="domain" description="Histidine kinase/HSP90-like ATPase" evidence="11">
    <location>
        <begin position="349"/>
        <end position="447"/>
    </location>
</feature>
<feature type="transmembrane region" description="Helical" evidence="10">
    <location>
        <begin position="173"/>
        <end position="196"/>
    </location>
</feature>
<keyword evidence="10" id="KW-1133">Transmembrane helix</keyword>
<keyword evidence="6" id="KW-0418">Kinase</keyword>
<feature type="transmembrane region" description="Helical" evidence="10">
    <location>
        <begin position="148"/>
        <end position="166"/>
    </location>
</feature>
<dbReference type="EC" id="2.7.13.3" evidence="2"/>
<keyword evidence="14" id="KW-1185">Reference proteome</keyword>
<sequence>MGGPPPVRQTEERAAYPRQVSTSSRSQHIRHSVRSCLVVPEEHRATAPAGTGRTLLRSPAVADVVVTAVALALSVWNSVKNPFLGPASPWGNLLLAAASALPLLVRRRVPEVALAVALVAKVLRFSPFVLPFTFYAEGAYRGPHSRRTVWVTAVVGLVVVLPWDAESWTHPRILLGSVLVNFVLTVLVPLLLGLYMGERRAVVAGLVERAERAEREQRLLAEAARAEERQRIAGEMHDVVSHQVSLIVVHANALATVAHDPKVTAEAAEIIQTAGRQALTELREMLGLLKSGPGPEPAATDGDDTAAPADAHNAAVDRIAALADSSRAAGLPVTLHSEGTPRPLAEQVERAAYRVVQEALTNVHKHAPGAATDIRVGYGPSTLNVGVTNGPAGRPADASPDGTGPLLPSGGHGLIGLAERVRLAGGDITSGPRAGGGFEVRATLPAPPRTTG</sequence>
<evidence type="ECO:0000256" key="7">
    <source>
        <dbReference type="ARBA" id="ARBA00022840"/>
    </source>
</evidence>
<dbReference type="Gene3D" id="3.30.565.10">
    <property type="entry name" value="Histidine kinase-like ATPase, C-terminal domain"/>
    <property type="match status" value="1"/>
</dbReference>
<keyword evidence="3" id="KW-0597">Phosphoprotein</keyword>
<evidence type="ECO:0000256" key="1">
    <source>
        <dbReference type="ARBA" id="ARBA00000085"/>
    </source>
</evidence>
<keyword evidence="8" id="KW-0902">Two-component regulatory system</keyword>
<organism evidence="13 14">
    <name type="scientific">Streptomyces olivaceiscleroticus</name>
    <dbReference type="NCBI Taxonomy" id="68245"/>
    <lineage>
        <taxon>Bacteria</taxon>
        <taxon>Bacillati</taxon>
        <taxon>Actinomycetota</taxon>
        <taxon>Actinomycetes</taxon>
        <taxon>Kitasatosporales</taxon>
        <taxon>Streptomycetaceae</taxon>
        <taxon>Streptomyces</taxon>
    </lineage>
</organism>
<dbReference type="Proteomes" id="UP001500909">
    <property type="component" value="Unassembled WGS sequence"/>
</dbReference>
<evidence type="ECO:0000256" key="2">
    <source>
        <dbReference type="ARBA" id="ARBA00012438"/>
    </source>
</evidence>
<keyword evidence="4" id="KW-0808">Transferase</keyword>
<evidence type="ECO:0000313" key="14">
    <source>
        <dbReference type="Proteomes" id="UP001500909"/>
    </source>
</evidence>
<keyword evidence="10" id="KW-0472">Membrane</keyword>
<protein>
    <recommendedName>
        <fullName evidence="2">histidine kinase</fullName>
        <ecNumber evidence="2">2.7.13.3</ecNumber>
    </recommendedName>
</protein>
<comment type="catalytic activity">
    <reaction evidence="1">
        <text>ATP + protein L-histidine = ADP + protein N-phospho-L-histidine.</text>
        <dbReference type="EC" id="2.7.13.3"/>
    </reaction>
</comment>
<evidence type="ECO:0000256" key="3">
    <source>
        <dbReference type="ARBA" id="ARBA00022553"/>
    </source>
</evidence>
<keyword evidence="7" id="KW-0067">ATP-binding</keyword>
<dbReference type="PANTHER" id="PTHR24421:SF10">
    <property type="entry name" value="NITRATE_NITRITE SENSOR PROTEIN NARQ"/>
    <property type="match status" value="1"/>
</dbReference>
<dbReference type="SUPFAM" id="SSF55874">
    <property type="entry name" value="ATPase domain of HSP90 chaperone/DNA topoisomerase II/histidine kinase"/>
    <property type="match status" value="1"/>
</dbReference>
<name>A0ABP3KJU6_9ACTN</name>
<dbReference type="InterPro" id="IPR050482">
    <property type="entry name" value="Sensor_HK_TwoCompSys"/>
</dbReference>
<dbReference type="InterPro" id="IPR003594">
    <property type="entry name" value="HATPase_dom"/>
</dbReference>
<gene>
    <name evidence="13" type="ORF">GCM10010361_52690</name>
</gene>
<feature type="region of interest" description="Disordered" evidence="9">
    <location>
        <begin position="428"/>
        <end position="452"/>
    </location>
</feature>
<dbReference type="InterPro" id="IPR011712">
    <property type="entry name" value="Sig_transdc_His_kin_sub3_dim/P"/>
</dbReference>
<feature type="region of interest" description="Disordered" evidence="9">
    <location>
        <begin position="1"/>
        <end position="29"/>
    </location>
</feature>
<dbReference type="PANTHER" id="PTHR24421">
    <property type="entry name" value="NITRATE/NITRITE SENSOR PROTEIN NARX-RELATED"/>
    <property type="match status" value="1"/>
</dbReference>
<accession>A0ABP3KJU6</accession>
<dbReference type="EMBL" id="BAAABY010000037">
    <property type="protein sequence ID" value="GAA0481384.1"/>
    <property type="molecule type" value="Genomic_DNA"/>
</dbReference>
<evidence type="ECO:0000256" key="4">
    <source>
        <dbReference type="ARBA" id="ARBA00022679"/>
    </source>
</evidence>
<comment type="caution">
    <text evidence="13">The sequence shown here is derived from an EMBL/GenBank/DDBJ whole genome shotgun (WGS) entry which is preliminary data.</text>
</comment>
<evidence type="ECO:0000256" key="5">
    <source>
        <dbReference type="ARBA" id="ARBA00022741"/>
    </source>
</evidence>
<dbReference type="Pfam" id="PF07730">
    <property type="entry name" value="HisKA_3"/>
    <property type="match status" value="1"/>
</dbReference>